<keyword evidence="4" id="KW-1185">Reference proteome</keyword>
<evidence type="ECO:0000256" key="1">
    <source>
        <dbReference type="SAM" id="Coils"/>
    </source>
</evidence>
<dbReference type="InterPro" id="IPR029131">
    <property type="entry name" value="HAUS5"/>
</dbReference>
<evidence type="ECO:0000256" key="2">
    <source>
        <dbReference type="SAM" id="MobiDB-lite"/>
    </source>
</evidence>
<evidence type="ECO:0000313" key="3">
    <source>
        <dbReference type="EMBL" id="RKP05129.1"/>
    </source>
</evidence>
<evidence type="ECO:0000313" key="4">
    <source>
        <dbReference type="Proteomes" id="UP000271241"/>
    </source>
</evidence>
<organism evidence="3 4">
    <name type="scientific">Thamnocephalis sphaerospora</name>
    <dbReference type="NCBI Taxonomy" id="78915"/>
    <lineage>
        <taxon>Eukaryota</taxon>
        <taxon>Fungi</taxon>
        <taxon>Fungi incertae sedis</taxon>
        <taxon>Zoopagomycota</taxon>
        <taxon>Zoopagomycotina</taxon>
        <taxon>Zoopagomycetes</taxon>
        <taxon>Zoopagales</taxon>
        <taxon>Sigmoideomycetaceae</taxon>
        <taxon>Thamnocephalis</taxon>
    </lineage>
</organism>
<sequence length="699" mass="77517">MSQSRKAPPSRMRATGRRANTASSENVGPASTADIDPSHLAQRVHRWLHDELGYRPTADLLSSKPGAEPATRQDIQTLCRSQLMPAFQHLLQHVYARQHVAHVRHAIRTAQEKHMLAEGQVAECTQQASSLRAGRQEQQQLQERVDTYQARCRAALGEIEDKEREIERLEDRIRRAQHRVHLKRAFRNNANNHTKTIQDALERIEQTTSVLDTGNSMPSSDESIVRVQRRIAALCSRLAELTKQGLASGTPLQDDVQAAVVAEIMETLNSSDPAAVLKAVALSLKLHAKAAKEKTAAVDLAADAKLLEQHMQEQGHMSLLSTLQTCLNQHVQLFIDAEEAHNSCRTLEERVAQAELDVYRAATALASDEPLARLIGDAVASRATEQSAQKAVASLQARIKALEKQHCEQEQAALAARDLGLEQVRQAEEDLTARRQWILLLQRATAELRQRLVHSNAQATAFQKDHAIPLARQIDAVHSQLTSCVARENAAFNGIDLRRGEMLSAESDRGPASMVPAKSLSLRRLDDDPAVERLTKSLGNGHHSSSEALASFIGTLGVETVTRQMRLQEYQRNMKNAREQIDLQASRMHQIVSDHDNGHLLATSTAADASIASSHAADLLSRAVTQKTQQETKRAKEQLDAALQSAEQANQLCASVRDLYAERELFYSGKLGEDWLRIQGQRFNELIHEPALGTPRQMH</sequence>
<dbReference type="OrthoDB" id="2019614at2759"/>
<dbReference type="AlphaFoldDB" id="A0A4V1IVT0"/>
<keyword evidence="1" id="KW-0175">Coiled coil</keyword>
<reference evidence="4" key="1">
    <citation type="journal article" date="2018" name="Nat. Microbiol.">
        <title>Leveraging single-cell genomics to expand the fungal tree of life.</title>
        <authorList>
            <person name="Ahrendt S.R."/>
            <person name="Quandt C.A."/>
            <person name="Ciobanu D."/>
            <person name="Clum A."/>
            <person name="Salamov A."/>
            <person name="Andreopoulos B."/>
            <person name="Cheng J.F."/>
            <person name="Woyke T."/>
            <person name="Pelin A."/>
            <person name="Henrissat B."/>
            <person name="Reynolds N.K."/>
            <person name="Benny G.L."/>
            <person name="Smith M.E."/>
            <person name="James T.Y."/>
            <person name="Grigoriev I.V."/>
        </authorList>
    </citation>
    <scope>NUCLEOTIDE SEQUENCE [LARGE SCALE GENOMIC DNA]</scope>
    <source>
        <strain evidence="4">RSA 1356</strain>
    </source>
</reference>
<dbReference type="SUPFAM" id="SSF58100">
    <property type="entry name" value="Bacterial hemolysins"/>
    <property type="match status" value="1"/>
</dbReference>
<accession>A0A4V1IVT0</accession>
<feature type="region of interest" description="Disordered" evidence="2">
    <location>
        <begin position="1"/>
        <end position="38"/>
    </location>
</feature>
<protein>
    <submittedName>
        <fullName evidence="3">Uncharacterized protein</fullName>
    </submittedName>
</protein>
<dbReference type="Proteomes" id="UP000271241">
    <property type="component" value="Unassembled WGS sequence"/>
</dbReference>
<dbReference type="GO" id="GO:0070652">
    <property type="term" value="C:HAUS complex"/>
    <property type="evidence" value="ECO:0007669"/>
    <property type="project" value="InterPro"/>
</dbReference>
<dbReference type="PANTHER" id="PTHR28588">
    <property type="entry name" value="HAUS AUGMIN-LIKE COMPLEX SUBUNIT 5"/>
    <property type="match status" value="1"/>
</dbReference>
<feature type="coiled-coil region" evidence="1">
    <location>
        <begin position="131"/>
        <end position="179"/>
    </location>
</feature>
<gene>
    <name evidence="3" type="ORF">THASP1DRAFT_33031</name>
</gene>
<proteinExistence type="predicted"/>
<dbReference type="Pfam" id="PF14817">
    <property type="entry name" value="HAUS5"/>
    <property type="match status" value="1"/>
</dbReference>
<dbReference type="PANTHER" id="PTHR28588:SF1">
    <property type="entry name" value="HAUS AUGMIN-LIKE COMPLEX SUBUNIT 5"/>
    <property type="match status" value="1"/>
</dbReference>
<dbReference type="EMBL" id="KZ993252">
    <property type="protein sequence ID" value="RKP05129.1"/>
    <property type="molecule type" value="Genomic_DNA"/>
</dbReference>
<dbReference type="GO" id="GO:0051225">
    <property type="term" value="P:spindle assembly"/>
    <property type="evidence" value="ECO:0007669"/>
    <property type="project" value="InterPro"/>
</dbReference>
<name>A0A4V1IVT0_9FUNG</name>